<keyword evidence="3" id="KW-1185">Reference proteome</keyword>
<dbReference type="EMBL" id="JAPQKI010000002">
    <property type="protein sequence ID" value="KAJ5111434.1"/>
    <property type="molecule type" value="Genomic_DNA"/>
</dbReference>
<keyword evidence="1" id="KW-0472">Membrane</keyword>
<organism evidence="2 3">
    <name type="scientific">Penicillium argentinense</name>
    <dbReference type="NCBI Taxonomy" id="1131581"/>
    <lineage>
        <taxon>Eukaryota</taxon>
        <taxon>Fungi</taxon>
        <taxon>Dikarya</taxon>
        <taxon>Ascomycota</taxon>
        <taxon>Pezizomycotina</taxon>
        <taxon>Eurotiomycetes</taxon>
        <taxon>Eurotiomycetidae</taxon>
        <taxon>Eurotiales</taxon>
        <taxon>Aspergillaceae</taxon>
        <taxon>Penicillium</taxon>
    </lineage>
</organism>
<keyword evidence="1" id="KW-0812">Transmembrane</keyword>
<sequence length="216" mass="24383">MVPKSWYVGGEGAAILSYYGSLIFNLGSFVLPAIYSTLRKLWVSNIDSSQVVTTDIYTYISVIVKVLNESIPRSAWLVIGDNTTRTLKPLSRSRPERLDNPDVPLIIRSSKFIVDIVLDFLIISKFHVGRSKPTVVTQALIRHVCDSAPALVGLLYFVFVVVKRREREFRDDRRLQMSFSALKTLLGQDYATAWDVSNTVRWGLAMVPVEESSVRL</sequence>
<feature type="transmembrane region" description="Helical" evidence="1">
    <location>
        <begin position="140"/>
        <end position="162"/>
    </location>
</feature>
<evidence type="ECO:0000256" key="1">
    <source>
        <dbReference type="SAM" id="Phobius"/>
    </source>
</evidence>
<protein>
    <submittedName>
        <fullName evidence="2">Uncharacterized protein</fullName>
    </submittedName>
</protein>
<dbReference type="AlphaFoldDB" id="A0A9W9KLS2"/>
<comment type="caution">
    <text evidence="2">The sequence shown here is derived from an EMBL/GenBank/DDBJ whole genome shotgun (WGS) entry which is preliminary data.</text>
</comment>
<reference evidence="2" key="1">
    <citation type="submission" date="2022-11" db="EMBL/GenBank/DDBJ databases">
        <authorList>
            <person name="Petersen C."/>
        </authorList>
    </citation>
    <scope>NUCLEOTIDE SEQUENCE</scope>
    <source>
        <strain evidence="2">IBT 30761</strain>
    </source>
</reference>
<accession>A0A9W9KLS2</accession>
<reference evidence="2" key="2">
    <citation type="journal article" date="2023" name="IMA Fungus">
        <title>Comparative genomic study of the Penicillium genus elucidates a diverse pangenome and 15 lateral gene transfer events.</title>
        <authorList>
            <person name="Petersen C."/>
            <person name="Sorensen T."/>
            <person name="Nielsen M.R."/>
            <person name="Sondergaard T.E."/>
            <person name="Sorensen J.L."/>
            <person name="Fitzpatrick D.A."/>
            <person name="Frisvad J.C."/>
            <person name="Nielsen K.L."/>
        </authorList>
    </citation>
    <scope>NUCLEOTIDE SEQUENCE</scope>
    <source>
        <strain evidence="2">IBT 30761</strain>
    </source>
</reference>
<name>A0A9W9KLS2_9EURO</name>
<dbReference type="GeneID" id="81353442"/>
<evidence type="ECO:0000313" key="2">
    <source>
        <dbReference type="EMBL" id="KAJ5111434.1"/>
    </source>
</evidence>
<dbReference type="RefSeq" id="XP_056479504.1">
    <property type="nucleotide sequence ID" value="XM_056614463.1"/>
</dbReference>
<dbReference type="OrthoDB" id="2119662at2759"/>
<feature type="transmembrane region" description="Helical" evidence="1">
    <location>
        <begin position="12"/>
        <end position="35"/>
    </location>
</feature>
<keyword evidence="1" id="KW-1133">Transmembrane helix</keyword>
<evidence type="ECO:0000313" key="3">
    <source>
        <dbReference type="Proteomes" id="UP001149074"/>
    </source>
</evidence>
<gene>
    <name evidence="2" type="ORF">N7532_001969</name>
</gene>
<dbReference type="Proteomes" id="UP001149074">
    <property type="component" value="Unassembled WGS sequence"/>
</dbReference>
<proteinExistence type="predicted"/>